<dbReference type="EMBL" id="JAULSY010000101">
    <property type="protein sequence ID" value="KAK0665835.1"/>
    <property type="molecule type" value="Genomic_DNA"/>
</dbReference>
<gene>
    <name evidence="2" type="ORF">QBC41DRAFT_327198</name>
</gene>
<sequence>MRSGSNKASSTSRRPPPTHHEPVATYSRATTSRSLQVPRTQDTGRSGFSVPGRPPLHPVRNPMISYGPGASTSSAGPTSGFFTPPINYGTGMSGWTFSPGPVAPPTTMAYQYATTTSMRHGTPPPTMPKSAATEDRQAPLTKVYTVDEAVEAAETMRKELLEKYSEPSSVTKMSLDQCNREILARVRLMNELLRQMLPLWAASLQSGYWPEGTGLVLLFNSLRKVCTKLEWMITERCKGGRPLSEARVRALLGISKDIGDIKKLIDSVVDSRERR</sequence>
<evidence type="ECO:0000313" key="3">
    <source>
        <dbReference type="Proteomes" id="UP001174997"/>
    </source>
</evidence>
<dbReference type="Proteomes" id="UP001174997">
    <property type="component" value="Unassembled WGS sequence"/>
</dbReference>
<evidence type="ECO:0000256" key="1">
    <source>
        <dbReference type="SAM" id="MobiDB-lite"/>
    </source>
</evidence>
<organism evidence="2 3">
    <name type="scientific">Cercophora samala</name>
    <dbReference type="NCBI Taxonomy" id="330535"/>
    <lineage>
        <taxon>Eukaryota</taxon>
        <taxon>Fungi</taxon>
        <taxon>Dikarya</taxon>
        <taxon>Ascomycota</taxon>
        <taxon>Pezizomycotina</taxon>
        <taxon>Sordariomycetes</taxon>
        <taxon>Sordariomycetidae</taxon>
        <taxon>Sordariales</taxon>
        <taxon>Lasiosphaeriaceae</taxon>
        <taxon>Cercophora</taxon>
    </lineage>
</organism>
<keyword evidence="3" id="KW-1185">Reference proteome</keyword>
<feature type="region of interest" description="Disordered" evidence="1">
    <location>
        <begin position="117"/>
        <end position="137"/>
    </location>
</feature>
<proteinExistence type="predicted"/>
<protein>
    <submittedName>
        <fullName evidence="2">Uncharacterized protein</fullName>
    </submittedName>
</protein>
<dbReference type="AlphaFoldDB" id="A0AA39Z7V0"/>
<feature type="region of interest" description="Disordered" evidence="1">
    <location>
        <begin position="1"/>
        <end position="78"/>
    </location>
</feature>
<reference evidence="2" key="1">
    <citation type="submission" date="2023-06" db="EMBL/GenBank/DDBJ databases">
        <title>Genome-scale phylogeny and comparative genomics of the fungal order Sordariales.</title>
        <authorList>
            <consortium name="Lawrence Berkeley National Laboratory"/>
            <person name="Hensen N."/>
            <person name="Bonometti L."/>
            <person name="Westerberg I."/>
            <person name="Brannstrom I.O."/>
            <person name="Guillou S."/>
            <person name="Cros-Aarteil S."/>
            <person name="Calhoun S."/>
            <person name="Haridas S."/>
            <person name="Kuo A."/>
            <person name="Mondo S."/>
            <person name="Pangilinan J."/>
            <person name="Riley R."/>
            <person name="Labutti K."/>
            <person name="Andreopoulos B."/>
            <person name="Lipzen A."/>
            <person name="Chen C."/>
            <person name="Yanf M."/>
            <person name="Daum C."/>
            <person name="Ng V."/>
            <person name="Clum A."/>
            <person name="Steindorff A."/>
            <person name="Ohm R."/>
            <person name="Martin F."/>
            <person name="Silar P."/>
            <person name="Natvig D."/>
            <person name="Lalanne C."/>
            <person name="Gautier V."/>
            <person name="Ament-Velasquez S.L."/>
            <person name="Kruys A."/>
            <person name="Hutchinson M.I."/>
            <person name="Powell A.J."/>
            <person name="Barry K."/>
            <person name="Miller A.N."/>
            <person name="Grigoriev I.V."/>
            <person name="Debuchy R."/>
            <person name="Gladieux P."/>
            <person name="Thoren M.H."/>
            <person name="Johannesson H."/>
        </authorList>
    </citation>
    <scope>NUCLEOTIDE SEQUENCE</scope>
    <source>
        <strain evidence="2">CBS 307.81</strain>
    </source>
</reference>
<feature type="compositionally biased region" description="Polar residues" evidence="1">
    <location>
        <begin position="1"/>
        <end position="13"/>
    </location>
</feature>
<feature type="compositionally biased region" description="Low complexity" evidence="1">
    <location>
        <begin position="67"/>
        <end position="78"/>
    </location>
</feature>
<name>A0AA39Z7V0_9PEZI</name>
<feature type="compositionally biased region" description="Polar residues" evidence="1">
    <location>
        <begin position="27"/>
        <end position="46"/>
    </location>
</feature>
<accession>A0AA39Z7V0</accession>
<comment type="caution">
    <text evidence="2">The sequence shown here is derived from an EMBL/GenBank/DDBJ whole genome shotgun (WGS) entry which is preliminary data.</text>
</comment>
<evidence type="ECO:0000313" key="2">
    <source>
        <dbReference type="EMBL" id="KAK0665835.1"/>
    </source>
</evidence>